<dbReference type="InterPro" id="IPR051310">
    <property type="entry name" value="MCP_chemotaxis"/>
</dbReference>
<protein>
    <submittedName>
        <fullName evidence="9">MCP four helix bundle domain-containing protein</fullName>
    </submittedName>
</protein>
<dbReference type="SMART" id="SM00283">
    <property type="entry name" value="MA"/>
    <property type="match status" value="1"/>
</dbReference>
<keyword evidence="6" id="KW-1133">Transmembrane helix</keyword>
<dbReference type="EMBL" id="JACEZT010000018">
    <property type="protein sequence ID" value="MBA5639718.1"/>
    <property type="molecule type" value="Genomic_DNA"/>
</dbReference>
<evidence type="ECO:0000256" key="5">
    <source>
        <dbReference type="SAM" id="MobiDB-lite"/>
    </source>
</evidence>
<evidence type="ECO:0000313" key="10">
    <source>
        <dbReference type="Proteomes" id="UP000534388"/>
    </source>
</evidence>
<gene>
    <name evidence="9" type="ORF">H3H37_21905</name>
</gene>
<keyword evidence="4" id="KW-0807">Transducer</keyword>
<dbReference type="RefSeq" id="WP_182166501.1">
    <property type="nucleotide sequence ID" value="NZ_JACEZT010000018.1"/>
</dbReference>
<dbReference type="CDD" id="cd19411">
    <property type="entry name" value="MCP2201-like_sensor"/>
    <property type="match status" value="1"/>
</dbReference>
<evidence type="ECO:0000256" key="1">
    <source>
        <dbReference type="ARBA" id="ARBA00004370"/>
    </source>
</evidence>
<dbReference type="GO" id="GO:0006935">
    <property type="term" value="P:chemotaxis"/>
    <property type="evidence" value="ECO:0007669"/>
    <property type="project" value="TreeGrafter"/>
</dbReference>
<organism evidence="9 10">
    <name type="scientific">Rugamonas brunnea</name>
    <dbReference type="NCBI Taxonomy" id="2758569"/>
    <lineage>
        <taxon>Bacteria</taxon>
        <taxon>Pseudomonadati</taxon>
        <taxon>Pseudomonadota</taxon>
        <taxon>Betaproteobacteria</taxon>
        <taxon>Burkholderiales</taxon>
        <taxon>Oxalobacteraceae</taxon>
        <taxon>Telluria group</taxon>
        <taxon>Rugamonas</taxon>
    </lineage>
</organism>
<feature type="domain" description="HAMP" evidence="8">
    <location>
        <begin position="213"/>
        <end position="266"/>
    </location>
</feature>
<dbReference type="PANTHER" id="PTHR43531:SF14">
    <property type="entry name" value="METHYL-ACCEPTING CHEMOTAXIS PROTEIN I-RELATED"/>
    <property type="match status" value="1"/>
</dbReference>
<dbReference type="SUPFAM" id="SSF58104">
    <property type="entry name" value="Methyl-accepting chemotaxis protein (MCP) signaling domain"/>
    <property type="match status" value="1"/>
</dbReference>
<keyword evidence="6" id="KW-0812">Transmembrane</keyword>
<dbReference type="CDD" id="cd06225">
    <property type="entry name" value="HAMP"/>
    <property type="match status" value="1"/>
</dbReference>
<feature type="transmembrane region" description="Helical" evidence="6">
    <location>
        <begin position="190"/>
        <end position="211"/>
    </location>
</feature>
<dbReference type="SMART" id="SM00304">
    <property type="entry name" value="HAMP"/>
    <property type="match status" value="1"/>
</dbReference>
<feature type="compositionally biased region" description="Low complexity" evidence="5">
    <location>
        <begin position="545"/>
        <end position="566"/>
    </location>
</feature>
<dbReference type="GO" id="GO:0005886">
    <property type="term" value="C:plasma membrane"/>
    <property type="evidence" value="ECO:0007669"/>
    <property type="project" value="TreeGrafter"/>
</dbReference>
<accession>A0A7W2IDU8</accession>
<comment type="subcellular location">
    <subcellularLocation>
        <location evidence="1">Membrane</location>
    </subcellularLocation>
</comment>
<dbReference type="InterPro" id="IPR004089">
    <property type="entry name" value="MCPsignal_dom"/>
</dbReference>
<dbReference type="FunFam" id="1.10.287.950:FF:000001">
    <property type="entry name" value="Methyl-accepting chemotaxis sensory transducer"/>
    <property type="match status" value="1"/>
</dbReference>
<dbReference type="PROSITE" id="PS50885">
    <property type="entry name" value="HAMP"/>
    <property type="match status" value="1"/>
</dbReference>
<dbReference type="AlphaFoldDB" id="A0A7W2IDU8"/>
<comment type="similarity">
    <text evidence="3">Belongs to the methyl-accepting chemotaxis (MCP) protein family.</text>
</comment>
<feature type="region of interest" description="Disordered" evidence="5">
    <location>
        <begin position="545"/>
        <end position="590"/>
    </location>
</feature>
<dbReference type="Proteomes" id="UP000534388">
    <property type="component" value="Unassembled WGS sequence"/>
</dbReference>
<dbReference type="InterPro" id="IPR024478">
    <property type="entry name" value="HlyB_4HB_MCP"/>
</dbReference>
<dbReference type="InterPro" id="IPR003660">
    <property type="entry name" value="HAMP_dom"/>
</dbReference>
<dbReference type="PANTHER" id="PTHR43531">
    <property type="entry name" value="PROTEIN ICFG"/>
    <property type="match status" value="1"/>
</dbReference>
<proteinExistence type="inferred from homology"/>
<evidence type="ECO:0000313" key="9">
    <source>
        <dbReference type="EMBL" id="MBA5639718.1"/>
    </source>
</evidence>
<evidence type="ECO:0000259" key="7">
    <source>
        <dbReference type="PROSITE" id="PS50111"/>
    </source>
</evidence>
<feature type="domain" description="Methyl-accepting transducer" evidence="7">
    <location>
        <begin position="271"/>
        <end position="500"/>
    </location>
</feature>
<name>A0A7W2IDU8_9BURK</name>
<dbReference type="Pfam" id="PF12729">
    <property type="entry name" value="4HB_MCP_1"/>
    <property type="match status" value="1"/>
</dbReference>
<evidence type="ECO:0000256" key="4">
    <source>
        <dbReference type="PROSITE-ProRule" id="PRU00284"/>
    </source>
</evidence>
<keyword evidence="2" id="KW-0488">Methylation</keyword>
<evidence type="ECO:0000256" key="3">
    <source>
        <dbReference type="ARBA" id="ARBA00029447"/>
    </source>
</evidence>
<dbReference type="GO" id="GO:0004888">
    <property type="term" value="F:transmembrane signaling receptor activity"/>
    <property type="evidence" value="ECO:0007669"/>
    <property type="project" value="TreeGrafter"/>
</dbReference>
<comment type="caution">
    <text evidence="9">The sequence shown here is derived from an EMBL/GenBank/DDBJ whole genome shotgun (WGS) entry which is preliminary data.</text>
</comment>
<dbReference type="Gene3D" id="1.10.287.950">
    <property type="entry name" value="Methyl-accepting chemotaxis protein"/>
    <property type="match status" value="1"/>
</dbReference>
<dbReference type="CDD" id="cd11386">
    <property type="entry name" value="MCP_signal"/>
    <property type="match status" value="1"/>
</dbReference>
<sequence>MKFLSHLRIRTRLSIGFAAVLLMSVFATSVALVDARANAEATKLMMAKPLAKERIVSDWYVLIYSAIARTALIARSTDETLSVTFADVIADSVKQGSALLASIKELLVTPEEKAMYDQAIALRNGYQSSKNAVMAARKKGDAAEAERLYQQVFTPAAAAYQNKVKALLAYQRKAIDDTALAIEAANDRGMLLQTILSVLLIVVGSLAAWVISRSITAPLRSAVDVASTVATGDLTTRFEAETSRDEIGELMKALHGMNDALRNVVSQVQEGTHTIATASTQIAAGNQDLSSRTEQQAGSLEETASSMEELTSTVRQNAENARQANQLAQAASNVAEKGGNIVGQVVDTMGSIDASAKKIVDIIGVIDGIAFQTNILALNAAVEAARAGEQGRGFAVVATEVRNLAQRSAGAAKEIKALISDSVEQVDQGARLVQQAGSTMQEVVASVKRVTDIMGEITSASSEQSTGIDQVNTAITQMDNVTQQNAALVEQAAAAAASMQEQAARLAEVAASFKLGNEAMLAAPAHASASAPVRAQVRTPIRAAVAAPKAPARPAAPAARRLAAAPSPAPAKPTPRKTATVGDDQDWEEF</sequence>
<dbReference type="Pfam" id="PF00015">
    <property type="entry name" value="MCPsignal"/>
    <property type="match status" value="1"/>
</dbReference>
<reference evidence="9 10" key="1">
    <citation type="submission" date="2020-07" db="EMBL/GenBank/DDBJ databases">
        <title>Novel species isolated from subtropical streams in China.</title>
        <authorList>
            <person name="Lu H."/>
        </authorList>
    </citation>
    <scope>NUCLEOTIDE SEQUENCE [LARGE SCALE GENOMIC DNA]</scope>
    <source>
        <strain evidence="9 10">LX20W</strain>
    </source>
</reference>
<keyword evidence="6" id="KW-0472">Membrane</keyword>
<dbReference type="Pfam" id="PF00672">
    <property type="entry name" value="HAMP"/>
    <property type="match status" value="1"/>
</dbReference>
<evidence type="ECO:0000259" key="8">
    <source>
        <dbReference type="PROSITE" id="PS50885"/>
    </source>
</evidence>
<keyword evidence="10" id="KW-1185">Reference proteome</keyword>
<dbReference type="GO" id="GO:0007165">
    <property type="term" value="P:signal transduction"/>
    <property type="evidence" value="ECO:0007669"/>
    <property type="project" value="UniProtKB-KW"/>
</dbReference>
<evidence type="ECO:0000256" key="6">
    <source>
        <dbReference type="SAM" id="Phobius"/>
    </source>
</evidence>
<dbReference type="InterPro" id="IPR047347">
    <property type="entry name" value="YvaQ-like_sensor"/>
</dbReference>
<dbReference type="PROSITE" id="PS50111">
    <property type="entry name" value="CHEMOTAXIS_TRANSDUC_2"/>
    <property type="match status" value="1"/>
</dbReference>
<evidence type="ECO:0000256" key="2">
    <source>
        <dbReference type="ARBA" id="ARBA00022481"/>
    </source>
</evidence>